<name>A0A0H4PHL8_9BACT</name>
<dbReference type="GO" id="GO:0046677">
    <property type="term" value="P:response to antibiotic"/>
    <property type="evidence" value="ECO:0007669"/>
    <property type="project" value="InterPro"/>
</dbReference>
<comment type="catalytic activity">
    <reaction evidence="1">
        <text>a beta-lactam + H2O = a substituted beta-amino acid</text>
        <dbReference type="Rhea" id="RHEA:20401"/>
        <dbReference type="ChEBI" id="CHEBI:15377"/>
        <dbReference type="ChEBI" id="CHEBI:35627"/>
        <dbReference type="ChEBI" id="CHEBI:140347"/>
        <dbReference type="EC" id="3.5.2.6"/>
    </reaction>
</comment>
<protein>
    <recommendedName>
        <fullName evidence="3">beta-lactamase</fullName>
        <ecNumber evidence="3">3.5.2.6</ecNumber>
    </recommendedName>
</protein>
<keyword evidence="4" id="KW-0732">Signal</keyword>
<keyword evidence="7" id="KW-1185">Reference proteome</keyword>
<dbReference type="Pfam" id="PF13354">
    <property type="entry name" value="Beta-lactamase2"/>
    <property type="match status" value="1"/>
</dbReference>
<reference evidence="6 7" key="1">
    <citation type="submission" date="2015-07" db="EMBL/GenBank/DDBJ databases">
        <authorList>
            <person name="Kim K.M."/>
        </authorList>
    </citation>
    <scope>NUCLEOTIDE SEQUENCE [LARGE SCALE GENOMIC DNA]</scope>
    <source>
        <strain evidence="6 7">KCTC 12363</strain>
    </source>
</reference>
<dbReference type="SUPFAM" id="SSF56601">
    <property type="entry name" value="beta-lactamase/transpeptidase-like"/>
    <property type="match status" value="1"/>
</dbReference>
<sequence>MVRFNYYCYYLILSSVLLCISTSSVKCQQLLNDYLLTLDGSVELSYIIQDKEGNVLSKLNADKKIPSASIIKIPLLIYFMQNVEEGKVKLSDSYQLKEADKVGGSGKLQYKPTAYPATYEYLAKEMIRVSDNTATNILIRKLGLQQFQEWLRENGYKTTQLNRFMMDFEAIALGQQNYLSAEEMNRLLLGLLNGQLLNKASAYQAIEWLKNCEDDNALPHLLPDGIAVAHKTGTLEYVRGDAGILYGEKTIVLTVMVEHFSNVANADKIIAEIGRLAYQEFAQ</sequence>
<evidence type="ECO:0000313" key="7">
    <source>
        <dbReference type="Proteomes" id="UP000036520"/>
    </source>
</evidence>
<dbReference type="PANTHER" id="PTHR35333:SF3">
    <property type="entry name" value="BETA-LACTAMASE-TYPE TRANSPEPTIDASE FOLD CONTAINING PROTEIN"/>
    <property type="match status" value="1"/>
</dbReference>
<dbReference type="GO" id="GO:0030655">
    <property type="term" value="P:beta-lactam antibiotic catabolic process"/>
    <property type="evidence" value="ECO:0007669"/>
    <property type="project" value="InterPro"/>
</dbReference>
<evidence type="ECO:0000256" key="1">
    <source>
        <dbReference type="ARBA" id="ARBA00001526"/>
    </source>
</evidence>
<evidence type="ECO:0000259" key="5">
    <source>
        <dbReference type="Pfam" id="PF13354"/>
    </source>
</evidence>
<evidence type="ECO:0000256" key="2">
    <source>
        <dbReference type="ARBA" id="ARBA00009009"/>
    </source>
</evidence>
<dbReference type="EC" id="3.5.2.6" evidence="3"/>
<dbReference type="EMBL" id="CP012040">
    <property type="protein sequence ID" value="AKP52520.1"/>
    <property type="molecule type" value="Genomic_DNA"/>
</dbReference>
<dbReference type="InterPro" id="IPR045155">
    <property type="entry name" value="Beta-lactam_cat"/>
</dbReference>
<dbReference type="Proteomes" id="UP000036520">
    <property type="component" value="Chromosome"/>
</dbReference>
<evidence type="ECO:0000256" key="4">
    <source>
        <dbReference type="SAM" id="SignalP"/>
    </source>
</evidence>
<dbReference type="InterPro" id="IPR000871">
    <property type="entry name" value="Beta-lactam_class-A"/>
</dbReference>
<proteinExistence type="inferred from homology"/>
<accession>A0A0H4PHL8</accession>
<gene>
    <name evidence="6" type="ORF">CA2015_3120</name>
</gene>
<evidence type="ECO:0000313" key="6">
    <source>
        <dbReference type="EMBL" id="AKP52520.1"/>
    </source>
</evidence>
<evidence type="ECO:0000256" key="3">
    <source>
        <dbReference type="ARBA" id="ARBA00012865"/>
    </source>
</evidence>
<comment type="similarity">
    <text evidence="2">Belongs to the class-A beta-lactamase family.</text>
</comment>
<dbReference type="PATRIC" id="fig|320787.5.peg.3408"/>
<dbReference type="AlphaFoldDB" id="A0A0H4PHL8"/>
<dbReference type="STRING" id="320787.CA2015_3120"/>
<dbReference type="GO" id="GO:0008800">
    <property type="term" value="F:beta-lactamase activity"/>
    <property type="evidence" value="ECO:0007669"/>
    <property type="project" value="UniProtKB-EC"/>
</dbReference>
<dbReference type="OrthoDB" id="9772863at2"/>
<feature type="chain" id="PRO_5005208723" description="beta-lactamase" evidence="4">
    <location>
        <begin position="27"/>
        <end position="283"/>
    </location>
</feature>
<dbReference type="Gene3D" id="3.40.710.10">
    <property type="entry name" value="DD-peptidase/beta-lactamase superfamily"/>
    <property type="match status" value="1"/>
</dbReference>
<dbReference type="InterPro" id="IPR012338">
    <property type="entry name" value="Beta-lactam/transpept-like"/>
</dbReference>
<feature type="domain" description="Beta-lactamase class A catalytic" evidence="5">
    <location>
        <begin position="52"/>
        <end position="257"/>
    </location>
</feature>
<feature type="signal peptide" evidence="4">
    <location>
        <begin position="1"/>
        <end position="26"/>
    </location>
</feature>
<organism evidence="6 7">
    <name type="scientific">Cyclobacterium amurskyense</name>
    <dbReference type="NCBI Taxonomy" id="320787"/>
    <lineage>
        <taxon>Bacteria</taxon>
        <taxon>Pseudomonadati</taxon>
        <taxon>Bacteroidota</taxon>
        <taxon>Cytophagia</taxon>
        <taxon>Cytophagales</taxon>
        <taxon>Cyclobacteriaceae</taxon>
        <taxon>Cyclobacterium</taxon>
    </lineage>
</organism>
<dbReference type="PANTHER" id="PTHR35333">
    <property type="entry name" value="BETA-LACTAMASE"/>
    <property type="match status" value="1"/>
</dbReference>
<dbReference type="KEGG" id="camu:CA2015_3120"/>